<dbReference type="PROSITE" id="PS51012">
    <property type="entry name" value="ABC_TM2"/>
    <property type="match status" value="1"/>
</dbReference>
<dbReference type="InterPro" id="IPR047817">
    <property type="entry name" value="ABC2_TM_bact-type"/>
</dbReference>
<evidence type="ECO:0000313" key="8">
    <source>
        <dbReference type="EMBL" id="KAF8403624.1"/>
    </source>
</evidence>
<comment type="subcellular location">
    <subcellularLocation>
        <location evidence="1">Membrane</location>
        <topology evidence="1">Multi-pass membrane protein</topology>
    </subcellularLocation>
</comment>
<evidence type="ECO:0000256" key="4">
    <source>
        <dbReference type="ARBA" id="ARBA00022989"/>
    </source>
</evidence>
<comment type="caution">
    <text evidence="8">The sequence shown here is derived from an EMBL/GenBank/DDBJ whole genome shotgun (WGS) entry which is preliminary data.</text>
</comment>
<dbReference type="Pfam" id="PF00854">
    <property type="entry name" value="PTR2"/>
    <property type="match status" value="1"/>
</dbReference>
<feature type="domain" description="ABC transmembrane type-2" evidence="7">
    <location>
        <begin position="1"/>
        <end position="18"/>
    </location>
</feature>
<organism evidence="8 9">
    <name type="scientific">Tetracentron sinense</name>
    <name type="common">Spur-leaf</name>
    <dbReference type="NCBI Taxonomy" id="13715"/>
    <lineage>
        <taxon>Eukaryota</taxon>
        <taxon>Viridiplantae</taxon>
        <taxon>Streptophyta</taxon>
        <taxon>Embryophyta</taxon>
        <taxon>Tracheophyta</taxon>
        <taxon>Spermatophyta</taxon>
        <taxon>Magnoliopsida</taxon>
        <taxon>Trochodendrales</taxon>
        <taxon>Trochodendraceae</taxon>
        <taxon>Tetracentron</taxon>
    </lineage>
</organism>
<dbReference type="PANTHER" id="PTHR11654">
    <property type="entry name" value="OLIGOPEPTIDE TRANSPORTER-RELATED"/>
    <property type="match status" value="1"/>
</dbReference>
<dbReference type="Gene3D" id="1.20.1250.20">
    <property type="entry name" value="MFS general substrate transporter like domains"/>
    <property type="match status" value="1"/>
</dbReference>
<evidence type="ECO:0000259" key="7">
    <source>
        <dbReference type="PROSITE" id="PS51012"/>
    </source>
</evidence>
<gene>
    <name evidence="8" type="ORF">HHK36_011728</name>
</gene>
<evidence type="ECO:0000256" key="2">
    <source>
        <dbReference type="ARBA" id="ARBA00005982"/>
    </source>
</evidence>
<protein>
    <recommendedName>
        <fullName evidence="7">ABC transmembrane type-2 domain-containing protein</fullName>
    </recommendedName>
</protein>
<keyword evidence="9" id="KW-1185">Reference proteome</keyword>
<dbReference type="OMA" id="WHICPIT"/>
<dbReference type="EMBL" id="JABCRI010000007">
    <property type="protein sequence ID" value="KAF8403624.1"/>
    <property type="molecule type" value="Genomic_DNA"/>
</dbReference>
<dbReference type="AlphaFoldDB" id="A0A835DKP5"/>
<keyword evidence="5" id="KW-0472">Membrane</keyword>
<dbReference type="OrthoDB" id="8904098at2759"/>
<feature type="signal peptide" evidence="6">
    <location>
        <begin position="1"/>
        <end position="17"/>
    </location>
</feature>
<evidence type="ECO:0000256" key="6">
    <source>
        <dbReference type="SAM" id="SignalP"/>
    </source>
</evidence>
<dbReference type="InterPro" id="IPR036259">
    <property type="entry name" value="MFS_trans_sf"/>
</dbReference>
<name>A0A835DKP5_TETSI</name>
<keyword evidence="6" id="KW-0732">Signal</keyword>
<dbReference type="GO" id="GO:0016020">
    <property type="term" value="C:membrane"/>
    <property type="evidence" value="ECO:0007669"/>
    <property type="project" value="UniProtKB-SubCell"/>
</dbReference>
<evidence type="ECO:0000313" key="9">
    <source>
        <dbReference type="Proteomes" id="UP000655225"/>
    </source>
</evidence>
<evidence type="ECO:0000256" key="5">
    <source>
        <dbReference type="ARBA" id="ARBA00023136"/>
    </source>
</evidence>
<comment type="similarity">
    <text evidence="2">Belongs to the major facilitator superfamily. Proton-dependent oligopeptide transporter (POT/PTR) (TC 2.A.17) family.</text>
</comment>
<keyword evidence="3" id="KW-0812">Transmembrane</keyword>
<dbReference type="InterPro" id="IPR000109">
    <property type="entry name" value="POT_fam"/>
</dbReference>
<dbReference type="GO" id="GO:0022857">
    <property type="term" value="F:transmembrane transporter activity"/>
    <property type="evidence" value="ECO:0007669"/>
    <property type="project" value="InterPro"/>
</dbReference>
<sequence>MVLALVLFFLGWRLYRRQVPSGSPLTRVAQVFVAACRKRRLTVSQDGHGECWDGEGMGVQPSGRTLTHTNQFKFLDKLTFIDDLDASNTTINNWRLCSVNQVEEAKTLLRLIPI</sequence>
<dbReference type="Proteomes" id="UP000655225">
    <property type="component" value="Unassembled WGS sequence"/>
</dbReference>
<proteinExistence type="inferred from homology"/>
<accession>A0A835DKP5</accession>
<evidence type="ECO:0000256" key="3">
    <source>
        <dbReference type="ARBA" id="ARBA00022692"/>
    </source>
</evidence>
<evidence type="ECO:0000256" key="1">
    <source>
        <dbReference type="ARBA" id="ARBA00004141"/>
    </source>
</evidence>
<keyword evidence="4" id="KW-1133">Transmembrane helix</keyword>
<reference evidence="8 9" key="1">
    <citation type="submission" date="2020-04" db="EMBL/GenBank/DDBJ databases">
        <title>Plant Genome Project.</title>
        <authorList>
            <person name="Zhang R.-G."/>
        </authorList>
    </citation>
    <scope>NUCLEOTIDE SEQUENCE [LARGE SCALE GENOMIC DNA]</scope>
    <source>
        <strain evidence="8">YNK0</strain>
        <tissue evidence="8">Leaf</tissue>
    </source>
</reference>
<feature type="chain" id="PRO_5032907868" description="ABC transmembrane type-2 domain-containing protein" evidence="6">
    <location>
        <begin position="18"/>
        <end position="114"/>
    </location>
</feature>